<evidence type="ECO:0000256" key="4">
    <source>
        <dbReference type="ARBA" id="ARBA00022692"/>
    </source>
</evidence>
<dbReference type="Gene3D" id="1.10.3720.10">
    <property type="entry name" value="MetI-like"/>
    <property type="match status" value="1"/>
</dbReference>
<evidence type="ECO:0000313" key="10">
    <source>
        <dbReference type="EMBL" id="MBB3044189.1"/>
    </source>
</evidence>
<evidence type="ECO:0000313" key="11">
    <source>
        <dbReference type="Proteomes" id="UP000589626"/>
    </source>
</evidence>
<keyword evidence="6 7" id="KW-0472">Membrane</keyword>
<feature type="transmembrane region" description="Helical" evidence="7">
    <location>
        <begin position="43"/>
        <end position="64"/>
    </location>
</feature>
<dbReference type="PROSITE" id="PS50928">
    <property type="entry name" value="ABC_TM1"/>
    <property type="match status" value="1"/>
</dbReference>
<evidence type="ECO:0000256" key="1">
    <source>
        <dbReference type="ARBA" id="ARBA00004651"/>
    </source>
</evidence>
<feature type="transmembrane region" description="Helical" evidence="7">
    <location>
        <begin position="260"/>
        <end position="281"/>
    </location>
</feature>
<evidence type="ECO:0000256" key="5">
    <source>
        <dbReference type="ARBA" id="ARBA00022989"/>
    </source>
</evidence>
<dbReference type="InterPro" id="IPR035906">
    <property type="entry name" value="MetI-like_sf"/>
</dbReference>
<keyword evidence="4 7" id="KW-0812">Transmembrane</keyword>
<dbReference type="CDD" id="cd06261">
    <property type="entry name" value="TM_PBP2"/>
    <property type="match status" value="1"/>
</dbReference>
<evidence type="ECO:0000256" key="7">
    <source>
        <dbReference type="RuleBase" id="RU363032"/>
    </source>
</evidence>
<gene>
    <name evidence="10" type="ORF">FHU40_004026</name>
</gene>
<evidence type="ECO:0000256" key="8">
    <source>
        <dbReference type="SAM" id="MobiDB-lite"/>
    </source>
</evidence>
<dbReference type="RefSeq" id="WP_221200079.1">
    <property type="nucleotide sequence ID" value="NZ_JACHWR010000003.1"/>
</dbReference>
<dbReference type="InterPro" id="IPR000515">
    <property type="entry name" value="MetI-like"/>
</dbReference>
<evidence type="ECO:0000256" key="2">
    <source>
        <dbReference type="ARBA" id="ARBA00022448"/>
    </source>
</evidence>
<dbReference type="GO" id="GO:0005886">
    <property type="term" value="C:plasma membrane"/>
    <property type="evidence" value="ECO:0007669"/>
    <property type="project" value="UniProtKB-SubCell"/>
</dbReference>
<dbReference type="SUPFAM" id="SSF161098">
    <property type="entry name" value="MetI-like"/>
    <property type="match status" value="1"/>
</dbReference>
<keyword evidence="11" id="KW-1185">Reference proteome</keyword>
<dbReference type="PANTHER" id="PTHR30151:SF20">
    <property type="entry name" value="ABC TRANSPORTER PERMEASE PROTEIN HI_0355-RELATED"/>
    <property type="match status" value="1"/>
</dbReference>
<evidence type="ECO:0000256" key="6">
    <source>
        <dbReference type="ARBA" id="ARBA00023136"/>
    </source>
</evidence>
<protein>
    <submittedName>
        <fullName evidence="10">NitT/TauT family transport system permease protein</fullName>
    </submittedName>
</protein>
<accession>A0A7W4VZG5</accession>
<comment type="subcellular location">
    <subcellularLocation>
        <location evidence="1 7">Cell membrane</location>
        <topology evidence="1 7">Multi-pass membrane protein</topology>
    </subcellularLocation>
</comment>
<comment type="caution">
    <text evidence="10">The sequence shown here is derived from an EMBL/GenBank/DDBJ whole genome shotgun (WGS) entry which is preliminary data.</text>
</comment>
<evidence type="ECO:0000259" key="9">
    <source>
        <dbReference type="PROSITE" id="PS50928"/>
    </source>
</evidence>
<reference evidence="10 11" key="1">
    <citation type="submission" date="2020-08" db="EMBL/GenBank/DDBJ databases">
        <title>Sequencing the genomes of 1000 actinobacteria strains.</title>
        <authorList>
            <person name="Klenk H.-P."/>
        </authorList>
    </citation>
    <scope>NUCLEOTIDE SEQUENCE [LARGE SCALE GENOMIC DNA]</scope>
    <source>
        <strain evidence="10 11">DSM 105498</strain>
    </source>
</reference>
<dbReference type="Pfam" id="PF00528">
    <property type="entry name" value="BPD_transp_1"/>
    <property type="match status" value="1"/>
</dbReference>
<name>A0A7W4VZG5_9ACTN</name>
<feature type="transmembrane region" description="Helical" evidence="7">
    <location>
        <begin position="102"/>
        <end position="125"/>
    </location>
</feature>
<keyword evidence="3" id="KW-1003">Cell membrane</keyword>
<keyword evidence="5 7" id="KW-1133">Transmembrane helix</keyword>
<sequence>MTETVLTASETERPTTATEEAMSTSRRKGRAQRGSTRRAALRGWRLALAQLGVLVAWLAVWQLVVSRGWTPSVLAVYPSEVFSFLKTSYQSGELVEATVATMYATLIAFVLASFVGVVVGISLGLMPRTERVLQPYLDALNSMPRIALAPVFIIAFGITTTAKVALAFTIVVFILMSNARAGIRSADPDVMRLSTVLGASKLQLFFKVMLPVAVPSIFAGLRIGLIYSLLGVVTAEIIASKIGLGQLIMKYSGLYQLEGVFGILLVLAVIGALLNMLMSALERWILRYQPPADH</sequence>
<proteinExistence type="inferred from homology"/>
<dbReference type="Proteomes" id="UP000589626">
    <property type="component" value="Unassembled WGS sequence"/>
</dbReference>
<comment type="similarity">
    <text evidence="7">Belongs to the binding-protein-dependent transport system permease family.</text>
</comment>
<feature type="domain" description="ABC transmembrane type-1" evidence="9">
    <location>
        <begin position="102"/>
        <end position="282"/>
    </location>
</feature>
<dbReference type="GO" id="GO:0055085">
    <property type="term" value="P:transmembrane transport"/>
    <property type="evidence" value="ECO:0007669"/>
    <property type="project" value="InterPro"/>
</dbReference>
<dbReference type="EMBL" id="JACHWR010000003">
    <property type="protein sequence ID" value="MBB3044189.1"/>
    <property type="molecule type" value="Genomic_DNA"/>
</dbReference>
<dbReference type="PANTHER" id="PTHR30151">
    <property type="entry name" value="ALKANE SULFONATE ABC TRANSPORTER-RELATED, MEMBRANE SUBUNIT"/>
    <property type="match status" value="1"/>
</dbReference>
<feature type="transmembrane region" description="Helical" evidence="7">
    <location>
        <begin position="225"/>
        <end position="248"/>
    </location>
</feature>
<keyword evidence="2 7" id="KW-0813">Transport</keyword>
<evidence type="ECO:0000256" key="3">
    <source>
        <dbReference type="ARBA" id="ARBA00022475"/>
    </source>
</evidence>
<feature type="compositionally biased region" description="Basic residues" evidence="8">
    <location>
        <begin position="25"/>
        <end position="34"/>
    </location>
</feature>
<feature type="region of interest" description="Disordered" evidence="8">
    <location>
        <begin position="1"/>
        <end position="34"/>
    </location>
</feature>
<feature type="transmembrane region" description="Helical" evidence="7">
    <location>
        <begin position="146"/>
        <end position="176"/>
    </location>
</feature>
<organism evidence="10 11">
    <name type="scientific">Nocardioides soli</name>
    <dbReference type="NCBI Taxonomy" id="1036020"/>
    <lineage>
        <taxon>Bacteria</taxon>
        <taxon>Bacillati</taxon>
        <taxon>Actinomycetota</taxon>
        <taxon>Actinomycetes</taxon>
        <taxon>Propionibacteriales</taxon>
        <taxon>Nocardioidaceae</taxon>
        <taxon>Nocardioides</taxon>
    </lineage>
</organism>
<dbReference type="AlphaFoldDB" id="A0A7W4VZG5"/>